<dbReference type="Pfam" id="PF00005">
    <property type="entry name" value="ABC_tran"/>
    <property type="match status" value="1"/>
</dbReference>
<dbReference type="AlphaFoldDB" id="A0A154BPI8"/>
<keyword evidence="4 7" id="KW-0067">ATP-binding</keyword>
<dbReference type="SMART" id="SM00382">
    <property type="entry name" value="AAA"/>
    <property type="match status" value="1"/>
</dbReference>
<dbReference type="Proteomes" id="UP000076268">
    <property type="component" value="Unassembled WGS sequence"/>
</dbReference>
<dbReference type="InterPro" id="IPR017871">
    <property type="entry name" value="ABC_transporter-like_CS"/>
</dbReference>
<accession>A0A154BPI8</accession>
<proteinExistence type="inferred from homology"/>
<dbReference type="SUPFAM" id="SSF52540">
    <property type="entry name" value="P-loop containing nucleoside triphosphate hydrolases"/>
    <property type="match status" value="1"/>
</dbReference>
<dbReference type="PROSITE" id="PS50893">
    <property type="entry name" value="ABC_TRANSPORTER_2"/>
    <property type="match status" value="1"/>
</dbReference>
<evidence type="ECO:0000256" key="5">
    <source>
        <dbReference type="ARBA" id="ARBA00022970"/>
    </source>
</evidence>
<dbReference type="Gene3D" id="3.40.50.300">
    <property type="entry name" value="P-loop containing nucleotide triphosphate hydrolases"/>
    <property type="match status" value="1"/>
</dbReference>
<dbReference type="InterPro" id="IPR003439">
    <property type="entry name" value="ABC_transporter-like_ATP-bd"/>
</dbReference>
<dbReference type="GO" id="GO:0015807">
    <property type="term" value="P:L-amino acid transport"/>
    <property type="evidence" value="ECO:0007669"/>
    <property type="project" value="TreeGrafter"/>
</dbReference>
<feature type="domain" description="ABC transporter" evidence="6">
    <location>
        <begin position="2"/>
        <end position="234"/>
    </location>
</feature>
<dbReference type="OrthoDB" id="9776369at2"/>
<keyword evidence="5" id="KW-0029">Amino-acid transport</keyword>
<dbReference type="InterPro" id="IPR027417">
    <property type="entry name" value="P-loop_NTPase"/>
</dbReference>
<dbReference type="STRING" id="1794912.AXX12_11530"/>
<evidence type="ECO:0000313" key="8">
    <source>
        <dbReference type="Proteomes" id="UP000076268"/>
    </source>
</evidence>
<dbReference type="InterPro" id="IPR030660">
    <property type="entry name" value="ABC_branched_ATPase_LivF/BraG"/>
</dbReference>
<comment type="similarity">
    <text evidence="1">Belongs to the ABC transporter superfamily.</text>
</comment>
<evidence type="ECO:0000256" key="4">
    <source>
        <dbReference type="ARBA" id="ARBA00022840"/>
    </source>
</evidence>
<keyword evidence="2" id="KW-0813">Transport</keyword>
<dbReference type="GO" id="GO:0015658">
    <property type="term" value="F:branched-chain amino acid transmembrane transporter activity"/>
    <property type="evidence" value="ECO:0007669"/>
    <property type="project" value="InterPro"/>
</dbReference>
<name>A0A154BPI8_ANASB</name>
<dbReference type="CDD" id="cd03224">
    <property type="entry name" value="ABC_TM1139_LivF_branched"/>
    <property type="match status" value="1"/>
</dbReference>
<dbReference type="InterPro" id="IPR003593">
    <property type="entry name" value="AAA+_ATPase"/>
</dbReference>
<evidence type="ECO:0000256" key="2">
    <source>
        <dbReference type="ARBA" id="ARBA00022448"/>
    </source>
</evidence>
<comment type="caution">
    <text evidence="7">The sequence shown here is derived from an EMBL/GenBank/DDBJ whole genome shotgun (WGS) entry which is preliminary data.</text>
</comment>
<protein>
    <submittedName>
        <fullName evidence="7">ABC transporter ATP-binding protein</fullName>
    </submittedName>
</protein>
<dbReference type="EMBL" id="LSGP01000020">
    <property type="protein sequence ID" value="KYZ75821.1"/>
    <property type="molecule type" value="Genomic_DNA"/>
</dbReference>
<dbReference type="RefSeq" id="WP_066243661.1">
    <property type="nucleotide sequence ID" value="NZ_LSGP01000020.1"/>
</dbReference>
<reference evidence="7 8" key="1">
    <citation type="submission" date="2016-02" db="EMBL/GenBank/DDBJ databases">
        <title>Anaerosporomusa subterraneum gen. nov., sp. nov., a spore-forming obligate anaerobe isolated from saprolite.</title>
        <authorList>
            <person name="Choi J.K."/>
            <person name="Shah M."/>
            <person name="Yee N."/>
        </authorList>
    </citation>
    <scope>NUCLEOTIDE SEQUENCE [LARGE SCALE GENOMIC DNA]</scope>
    <source>
        <strain evidence="7 8">RU4</strain>
    </source>
</reference>
<gene>
    <name evidence="7" type="ORF">AXX12_11530</name>
</gene>
<dbReference type="GO" id="GO:0016887">
    <property type="term" value="F:ATP hydrolysis activity"/>
    <property type="evidence" value="ECO:0007669"/>
    <property type="project" value="InterPro"/>
</dbReference>
<organism evidence="7 8">
    <name type="scientific">Anaerosporomusa subterranea</name>
    <dbReference type="NCBI Taxonomy" id="1794912"/>
    <lineage>
        <taxon>Bacteria</taxon>
        <taxon>Bacillati</taxon>
        <taxon>Bacillota</taxon>
        <taxon>Negativicutes</taxon>
        <taxon>Acetonemataceae</taxon>
        <taxon>Anaerosporomusa</taxon>
    </lineage>
</organism>
<evidence type="ECO:0000256" key="3">
    <source>
        <dbReference type="ARBA" id="ARBA00022741"/>
    </source>
</evidence>
<keyword evidence="8" id="KW-1185">Reference proteome</keyword>
<keyword evidence="3" id="KW-0547">Nucleotide-binding</keyword>
<evidence type="ECO:0000259" key="6">
    <source>
        <dbReference type="PROSITE" id="PS50893"/>
    </source>
</evidence>
<evidence type="ECO:0000313" key="7">
    <source>
        <dbReference type="EMBL" id="KYZ75821.1"/>
    </source>
</evidence>
<dbReference type="PANTHER" id="PTHR43820:SF4">
    <property type="entry name" value="HIGH-AFFINITY BRANCHED-CHAIN AMINO ACID TRANSPORT ATP-BINDING PROTEIN LIVF"/>
    <property type="match status" value="1"/>
</dbReference>
<dbReference type="PROSITE" id="PS00211">
    <property type="entry name" value="ABC_TRANSPORTER_1"/>
    <property type="match status" value="1"/>
</dbReference>
<dbReference type="InterPro" id="IPR052156">
    <property type="entry name" value="BCAA_Transport_ATP-bd_LivF"/>
</dbReference>
<dbReference type="PANTHER" id="PTHR43820">
    <property type="entry name" value="HIGH-AFFINITY BRANCHED-CHAIN AMINO ACID TRANSPORT ATP-BINDING PROTEIN LIVF"/>
    <property type="match status" value="1"/>
</dbReference>
<evidence type="ECO:0000256" key="1">
    <source>
        <dbReference type="ARBA" id="ARBA00005417"/>
    </source>
</evidence>
<dbReference type="GO" id="GO:0005524">
    <property type="term" value="F:ATP binding"/>
    <property type="evidence" value="ECO:0007669"/>
    <property type="project" value="UniProtKB-KW"/>
</dbReference>
<sequence>MLNITGIDVYYGRVRALDGVSIHVPEGKIVTLLGANGAGKSTTLKAVSGILPVAQGEISFIGKPLNGVPAEEIVSLGVIHVPEGRQIFAHLTVEENLRIGLYARKDKWNFKTELEHALNYFPALATRLAQKGGTLSGGEQQMLAIARGLMGKPRLLILDEPSLGLAPKIVADIFTIIRRLNKEGTTVLLVEQNANMALKTADYAYVLEIGRVVMAGEASVLLKDDRIRRSYLGGHG</sequence>
<dbReference type="PIRSF" id="PIRSF039137">
    <property type="entry name" value="ABC_branched_ATPase"/>
    <property type="match status" value="1"/>
</dbReference>